<name>A0ABS1WWM3_9GAMM</name>
<dbReference type="PANTHER" id="PTHR43784:SF2">
    <property type="entry name" value="GDSL-LIKE LIPASE_ACYLHYDROLASE, PUTATIVE (AFU_ORTHOLOGUE AFUA_2G00820)-RELATED"/>
    <property type="match status" value="1"/>
</dbReference>
<organism evidence="2 3">
    <name type="scientific">Steroidobacter gossypii</name>
    <dbReference type="NCBI Taxonomy" id="2805490"/>
    <lineage>
        <taxon>Bacteria</taxon>
        <taxon>Pseudomonadati</taxon>
        <taxon>Pseudomonadota</taxon>
        <taxon>Gammaproteobacteria</taxon>
        <taxon>Steroidobacterales</taxon>
        <taxon>Steroidobacteraceae</taxon>
        <taxon>Steroidobacter</taxon>
    </lineage>
</organism>
<dbReference type="InterPro" id="IPR001087">
    <property type="entry name" value="GDSL"/>
</dbReference>
<accession>A0ABS1WWM3</accession>
<keyword evidence="3" id="KW-1185">Reference proteome</keyword>
<dbReference type="Gene3D" id="3.40.50.1110">
    <property type="entry name" value="SGNH hydrolase"/>
    <property type="match status" value="1"/>
</dbReference>
<feature type="signal peptide" evidence="1">
    <location>
        <begin position="1"/>
        <end position="31"/>
    </location>
</feature>
<dbReference type="PROSITE" id="PS51257">
    <property type="entry name" value="PROKAR_LIPOPROTEIN"/>
    <property type="match status" value="1"/>
</dbReference>
<dbReference type="EMBL" id="JAEVLS010000002">
    <property type="protein sequence ID" value="MBM0105379.1"/>
    <property type="molecule type" value="Genomic_DNA"/>
</dbReference>
<evidence type="ECO:0000256" key="1">
    <source>
        <dbReference type="SAM" id="SignalP"/>
    </source>
</evidence>
<comment type="caution">
    <text evidence="2">The sequence shown here is derived from an EMBL/GenBank/DDBJ whole genome shotgun (WGS) entry which is preliminary data.</text>
</comment>
<dbReference type="RefSeq" id="WP_203167424.1">
    <property type="nucleotide sequence ID" value="NZ_JAEVLS010000002.1"/>
</dbReference>
<keyword evidence="1" id="KW-0732">Signal</keyword>
<proteinExistence type="predicted"/>
<gene>
    <name evidence="2" type="ORF">JM946_11500</name>
</gene>
<reference evidence="2 3" key="1">
    <citation type="journal article" date="2021" name="Int. J. Syst. Evol. Microbiol.">
        <title>Steroidobacter gossypii sp. nov., isolated from soil of cotton cropping field.</title>
        <authorList>
            <person name="Huang R."/>
            <person name="Yang S."/>
            <person name="Zhen C."/>
            <person name="Liu W."/>
        </authorList>
    </citation>
    <scope>NUCLEOTIDE SEQUENCE [LARGE SCALE GENOMIC DNA]</scope>
    <source>
        <strain evidence="2 3">S1-65</strain>
    </source>
</reference>
<sequence length="419" mass="44722">MDKLITWSRRYVLAAAASILMVAASCGPAIAQTNELGGARWVATWSVPLMAPGTSLGDSSVAFDHQTVRQIVPISAGGSRVRVRLSNEYGQAPLVVGTASVAVPAAGASIVPNSARALSFQGQASIVIPQGSVAVSDPIQMHLPSNSRLAISLYVAQNTELAAYHPNGNQTAYISTPGDFSAAVDFPTQLTTRSRYWLSFVEVLPSHRVGALALFGDSISEGSTTTQDANLRVSDVLSRMINPTFGPARLAIINQSTGCARLLWDVCGPSGVSRFEREVLNATGVTQILIELGYVDIIYSTVFGAPAETTSADQIIAGLRQLIRRAKLRGLRVYGATLLPNGSSIFENVYTPENEAKRQAVNHWIRTTREFDAVVDYDLALRDPADPTRMLPAYDTGDGLHPNDAGHAALARAIAHTLR</sequence>
<dbReference type="Proteomes" id="UP000661077">
    <property type="component" value="Unassembled WGS sequence"/>
</dbReference>
<evidence type="ECO:0000313" key="3">
    <source>
        <dbReference type="Proteomes" id="UP000661077"/>
    </source>
</evidence>
<evidence type="ECO:0008006" key="4">
    <source>
        <dbReference type="Google" id="ProtNLM"/>
    </source>
</evidence>
<protein>
    <recommendedName>
        <fullName evidence="4">SGNH hydrolase-type esterase domain-containing protein</fullName>
    </recommendedName>
</protein>
<dbReference type="Pfam" id="PF00657">
    <property type="entry name" value="Lipase_GDSL"/>
    <property type="match status" value="1"/>
</dbReference>
<feature type="chain" id="PRO_5046581787" description="SGNH hydrolase-type esterase domain-containing protein" evidence="1">
    <location>
        <begin position="32"/>
        <end position="419"/>
    </location>
</feature>
<dbReference type="InterPro" id="IPR036514">
    <property type="entry name" value="SGNH_hydro_sf"/>
</dbReference>
<dbReference type="PANTHER" id="PTHR43784">
    <property type="entry name" value="GDSL-LIKE LIPASE/ACYLHYDROLASE, PUTATIVE (AFU_ORTHOLOGUE AFUA_2G00820)-RELATED"/>
    <property type="match status" value="1"/>
</dbReference>
<evidence type="ECO:0000313" key="2">
    <source>
        <dbReference type="EMBL" id="MBM0105379.1"/>
    </source>
</evidence>
<dbReference type="InterPro" id="IPR053140">
    <property type="entry name" value="GDSL_Rv0518-like"/>
</dbReference>
<dbReference type="SUPFAM" id="SSF52266">
    <property type="entry name" value="SGNH hydrolase"/>
    <property type="match status" value="1"/>
</dbReference>